<proteinExistence type="predicted"/>
<keyword evidence="2" id="KW-1185">Reference proteome</keyword>
<dbReference type="KEGG" id="sflv:IC614_01905"/>
<protein>
    <submittedName>
        <fullName evidence="1">Uncharacterized protein</fullName>
    </submittedName>
</protein>
<dbReference type="Proteomes" id="UP000594873">
    <property type="component" value="Chromosome"/>
</dbReference>
<dbReference type="AlphaFoldDB" id="A0A7T2LMB8"/>
<evidence type="ECO:0000313" key="1">
    <source>
        <dbReference type="EMBL" id="QPQ55389.1"/>
    </source>
</evidence>
<organism evidence="1 2">
    <name type="scientific">Allosphingosinicella flava</name>
    <dbReference type="NCBI Taxonomy" id="2771430"/>
    <lineage>
        <taxon>Bacteria</taxon>
        <taxon>Pseudomonadati</taxon>
        <taxon>Pseudomonadota</taxon>
        <taxon>Alphaproteobacteria</taxon>
        <taxon>Sphingomonadales</taxon>
        <taxon>Sphingomonadaceae</taxon>
        <taxon>Allosphingosinicella</taxon>
    </lineage>
</organism>
<accession>A0A7T2LMB8</accession>
<name>A0A7T2LMB8_9SPHN</name>
<sequence>MAIPNNSPADEAFISSFDADFPYEDPAAATKLILKGWQISLNAAFFALHEICRPPRGVSVSRERQQHLLDEWARHSDHPLKDLCSPCAQALIAGPLLSFQEGVRLMRGIGQYEGQYNALAVVYFASDCSTPEGEGQLEQTRQAIYRKWNSSGAV</sequence>
<dbReference type="EMBL" id="CP065592">
    <property type="protein sequence ID" value="QPQ55389.1"/>
    <property type="molecule type" value="Genomic_DNA"/>
</dbReference>
<gene>
    <name evidence="1" type="ORF">IC614_01905</name>
</gene>
<reference evidence="1 2" key="1">
    <citation type="submission" date="2020-11" db="EMBL/GenBank/DDBJ databases">
        <title>Genome seq and assembly of Sphingosinicella sp.</title>
        <authorList>
            <person name="Chhetri G."/>
        </authorList>
    </citation>
    <scope>NUCLEOTIDE SEQUENCE [LARGE SCALE GENOMIC DNA]</scope>
    <source>
        <strain evidence="1 2">UDD2</strain>
    </source>
</reference>
<dbReference type="RefSeq" id="WP_200972064.1">
    <property type="nucleotide sequence ID" value="NZ_CP065592.1"/>
</dbReference>
<evidence type="ECO:0000313" key="2">
    <source>
        <dbReference type="Proteomes" id="UP000594873"/>
    </source>
</evidence>